<dbReference type="AlphaFoldDB" id="A0A7J5QP22"/>
<dbReference type="RefSeq" id="WP_121972041.1">
    <property type="nucleotide sequence ID" value="NZ_JBDORN010000077.1"/>
</dbReference>
<protein>
    <submittedName>
        <fullName evidence="1">Uncharacterized protein</fullName>
    </submittedName>
</protein>
<comment type="caution">
    <text evidence="1">The sequence shown here is derived from an EMBL/GenBank/DDBJ whole genome shotgun (WGS) entry which is preliminary data.</text>
</comment>
<accession>A0A7J5QP22</accession>
<dbReference type="Proteomes" id="UP000471447">
    <property type="component" value="Unassembled WGS sequence"/>
</dbReference>
<sequence length="222" mass="25995">MDKPIYTDTYFRIESGYEWGRGMSEEKTEAFFAEIRNLFSQNGFTIEERKYGGCPDVVLDKTRLYCHPQELSGPVRKDLIEHIEKILTQGTTFQYLRTDTYGELLDLTEEEELAYYHETHDMTIGGVFLEAFRTKRRNLYKIREQVLEIITGKLQVRTLRKSSIYSNTSPAYRYIMETYGKMVSEGRLVEGCKQTASGKLPLCRTATGRELKMKRREDDRTE</sequence>
<dbReference type="EMBL" id="WDCG01000019">
    <property type="protein sequence ID" value="KAB6421461.1"/>
    <property type="molecule type" value="Genomic_DNA"/>
</dbReference>
<reference evidence="1 2" key="1">
    <citation type="journal article" date="2019" name="Nat. Med.">
        <title>A library of human gut bacterial isolates paired with longitudinal multiomics data enables mechanistic microbiome research.</title>
        <authorList>
            <person name="Poyet M."/>
            <person name="Groussin M."/>
            <person name="Gibbons S.M."/>
            <person name="Avila-Pacheco J."/>
            <person name="Jiang X."/>
            <person name="Kearney S.M."/>
            <person name="Perrotta A.R."/>
            <person name="Berdy B."/>
            <person name="Zhao S."/>
            <person name="Lieberman T.D."/>
            <person name="Swanson P.K."/>
            <person name="Smith M."/>
            <person name="Roesemann S."/>
            <person name="Alexander J.E."/>
            <person name="Rich S.A."/>
            <person name="Livny J."/>
            <person name="Vlamakis H."/>
            <person name="Clish C."/>
            <person name="Bullock K."/>
            <person name="Deik A."/>
            <person name="Scott J."/>
            <person name="Pierce K.A."/>
            <person name="Xavier R.J."/>
            <person name="Alm E.J."/>
        </authorList>
    </citation>
    <scope>NUCLEOTIDE SEQUENCE [LARGE SCALE GENOMIC DNA]</scope>
    <source>
        <strain evidence="1 2">BIOML-A7</strain>
    </source>
</reference>
<gene>
    <name evidence="1" type="ORF">GAZ26_16380</name>
</gene>
<organism evidence="1 2">
    <name type="scientific">Bacteroides xylanisolvens</name>
    <dbReference type="NCBI Taxonomy" id="371601"/>
    <lineage>
        <taxon>Bacteria</taxon>
        <taxon>Pseudomonadati</taxon>
        <taxon>Bacteroidota</taxon>
        <taxon>Bacteroidia</taxon>
        <taxon>Bacteroidales</taxon>
        <taxon>Bacteroidaceae</taxon>
        <taxon>Bacteroides</taxon>
    </lineage>
</organism>
<evidence type="ECO:0000313" key="2">
    <source>
        <dbReference type="Proteomes" id="UP000471447"/>
    </source>
</evidence>
<evidence type="ECO:0000313" key="1">
    <source>
        <dbReference type="EMBL" id="KAB6421461.1"/>
    </source>
</evidence>
<name>A0A7J5QP22_9BACE</name>
<proteinExistence type="predicted"/>